<proteinExistence type="predicted"/>
<evidence type="ECO:0000256" key="1">
    <source>
        <dbReference type="SAM" id="MobiDB-lite"/>
    </source>
</evidence>
<keyword evidence="3" id="KW-0808">Transferase</keyword>
<feature type="signal peptide" evidence="2">
    <location>
        <begin position="1"/>
        <end position="18"/>
    </location>
</feature>
<keyword evidence="2" id="KW-0732">Signal</keyword>
<gene>
    <name evidence="3" type="ORF">SCF082_LOCUS5443</name>
</gene>
<keyword evidence="4" id="KW-1185">Reference proteome</keyword>
<organism evidence="3 4">
    <name type="scientific">Durusdinium trenchii</name>
    <dbReference type="NCBI Taxonomy" id="1381693"/>
    <lineage>
        <taxon>Eukaryota</taxon>
        <taxon>Sar</taxon>
        <taxon>Alveolata</taxon>
        <taxon>Dinophyceae</taxon>
        <taxon>Suessiales</taxon>
        <taxon>Symbiodiniaceae</taxon>
        <taxon>Durusdinium</taxon>
    </lineage>
</organism>
<reference evidence="3 4" key="1">
    <citation type="submission" date="2024-02" db="EMBL/GenBank/DDBJ databases">
        <authorList>
            <person name="Chen Y."/>
            <person name="Shah S."/>
            <person name="Dougan E. K."/>
            <person name="Thang M."/>
            <person name="Chan C."/>
        </authorList>
    </citation>
    <scope>NUCLEOTIDE SEQUENCE [LARGE SCALE GENOMIC DNA]</scope>
</reference>
<feature type="chain" id="PRO_5045117394" evidence="2">
    <location>
        <begin position="19"/>
        <end position="382"/>
    </location>
</feature>
<comment type="caution">
    <text evidence="3">The sequence shown here is derived from an EMBL/GenBank/DDBJ whole genome shotgun (WGS) entry which is preliminary data.</text>
</comment>
<dbReference type="EMBL" id="CAXAMM010002947">
    <property type="protein sequence ID" value="CAK8997992.1"/>
    <property type="molecule type" value="Genomic_DNA"/>
</dbReference>
<keyword evidence="3" id="KW-0418">Kinase</keyword>
<dbReference type="GO" id="GO:0016301">
    <property type="term" value="F:kinase activity"/>
    <property type="evidence" value="ECO:0007669"/>
    <property type="project" value="UniProtKB-KW"/>
</dbReference>
<feature type="region of interest" description="Disordered" evidence="1">
    <location>
        <begin position="306"/>
        <end position="346"/>
    </location>
</feature>
<name>A0ABP0I5Y7_9DINO</name>
<sequence>MPWTAAGCALAVAGAVGGDGWTLVSRSCHWHVHSPAEVHEKVTKPLWLAILGNSVMRGALQALVDQLVPEAWQSFAGTEDVPGIGTNIKCWGWLDFQVGDLRLSFQDYRIWFYTEEGIRVAFERLKRVILEGPDLLVIQHYGPDVSQGQPPLVYQPLLSETLPAYFKKKKKGKIIFALSKRSPFKVALCNPQCSDRKRPHLWNHSIEGLLAKLPQDLRSSTTGRILAVDEAFVCMPLFLDGETDVPQRQASQHWHRYDRSAGPGRKVFGTAADAAGHWYLTELLTMELLPGRGSVAQLGRGLKEIKERARRPETTETGDELGRPSWPAGKRGKPAELAEPNASDLLKGLEDRGTKAADLRRPRCRIHLAGLTAEYAHSLAMQ</sequence>
<dbReference type="Proteomes" id="UP001642464">
    <property type="component" value="Unassembled WGS sequence"/>
</dbReference>
<accession>A0ABP0I5Y7</accession>
<evidence type="ECO:0000313" key="3">
    <source>
        <dbReference type="EMBL" id="CAK8997992.1"/>
    </source>
</evidence>
<evidence type="ECO:0000256" key="2">
    <source>
        <dbReference type="SAM" id="SignalP"/>
    </source>
</evidence>
<evidence type="ECO:0000313" key="4">
    <source>
        <dbReference type="Proteomes" id="UP001642464"/>
    </source>
</evidence>
<protein>
    <submittedName>
        <fullName evidence="3">Calcium-dependent protein kinase 1</fullName>
    </submittedName>
</protein>